<comment type="caution">
    <text evidence="1">The sequence shown here is derived from an EMBL/GenBank/DDBJ whole genome shotgun (WGS) entry which is preliminary data.</text>
</comment>
<reference evidence="1 2" key="1">
    <citation type="submission" date="2020-08" db="EMBL/GenBank/DDBJ databases">
        <title>Genomic Encyclopedia of Type Strains, Phase IV (KMG-IV): sequencing the most valuable type-strain genomes for metagenomic binning, comparative biology and taxonomic classification.</title>
        <authorList>
            <person name="Goeker M."/>
        </authorList>
    </citation>
    <scope>NUCLEOTIDE SEQUENCE [LARGE SCALE GENOMIC DNA]</scope>
    <source>
        <strain evidence="1 2">DSM 27026</strain>
    </source>
</reference>
<evidence type="ECO:0000313" key="1">
    <source>
        <dbReference type="EMBL" id="MBB5373656.1"/>
    </source>
</evidence>
<gene>
    <name evidence="1" type="ORF">HNP71_001920</name>
</gene>
<proteinExistence type="predicted"/>
<protein>
    <submittedName>
        <fullName evidence="1">Regulatory protein</fullName>
    </submittedName>
</protein>
<dbReference type="RefSeq" id="WP_183266672.1">
    <property type="nucleotide sequence ID" value="NZ_JACHFJ010000008.1"/>
</dbReference>
<dbReference type="AlphaFoldDB" id="A0A840VD76"/>
<accession>A0A840VD76</accession>
<keyword evidence="2" id="KW-1185">Reference proteome</keyword>
<dbReference type="EMBL" id="JACHFJ010000008">
    <property type="protein sequence ID" value="MBB5373656.1"/>
    <property type="molecule type" value="Genomic_DNA"/>
</dbReference>
<evidence type="ECO:0000313" key="2">
    <source>
        <dbReference type="Proteomes" id="UP000553706"/>
    </source>
</evidence>
<name>A0A840VD76_9PROT</name>
<dbReference type="Proteomes" id="UP000553706">
    <property type="component" value="Unassembled WGS sequence"/>
</dbReference>
<sequence>MAGKPPDAASLHEAALNHMARYAATEASLARVLARRVERWGQSQENAESEEIARAMRRAKAEIPGVLARLKELGVLNDEAFAASRAKRLTREGKSHRATLAHLVAKGVKSPSLPEDPERELAAACAYLRRRRAGPFGDAPEQKILAAMARGGFAQSTARRAMALEREEAETLIKSLSTTLEF</sequence>
<organism evidence="1 2">
    <name type="scientific">Acidocella aromatica</name>
    <dbReference type="NCBI Taxonomy" id="1303579"/>
    <lineage>
        <taxon>Bacteria</taxon>
        <taxon>Pseudomonadati</taxon>
        <taxon>Pseudomonadota</taxon>
        <taxon>Alphaproteobacteria</taxon>
        <taxon>Acetobacterales</taxon>
        <taxon>Acidocellaceae</taxon>
        <taxon>Acidocella</taxon>
    </lineage>
</organism>